<dbReference type="Proteomes" id="UP000188637">
    <property type="component" value="Unassembled WGS sequence"/>
</dbReference>
<keyword evidence="2" id="KW-1185">Reference proteome</keyword>
<proteinExistence type="predicted"/>
<sequence>MKKTGLLKKIVVAGILTTILLPSNFSDAKESITSIQTIPEVETGYTYEYDKHGNLIRENYYVDGEIFSYETYEYDKRGNRTKENLYSKEGKLEGHYEYEYNKKGKLLKDSFYRDGQLWNYVAYEYNKDGEMLSYSMHTVRSK</sequence>
<accession>A0ACC8XFP4</accession>
<comment type="caution">
    <text evidence="1">The sequence shown here is derived from an EMBL/GenBank/DDBJ whole genome shotgun (WGS) entry which is preliminary data.</text>
</comment>
<reference evidence="1" key="1">
    <citation type="submission" date="2016-08" db="EMBL/GenBank/DDBJ databases">
        <authorList>
            <person name="Ngugi D.K."/>
            <person name="Miyake S."/>
            <person name="Stingl U."/>
        </authorList>
    </citation>
    <scope>NUCLEOTIDE SEQUENCE</scope>
    <source>
        <strain evidence="1">SCG-D08WGA-EpuloA1</strain>
    </source>
</reference>
<protein>
    <submittedName>
        <fullName evidence="1">Uncharacterized protein</fullName>
    </submittedName>
</protein>
<evidence type="ECO:0000313" key="2">
    <source>
        <dbReference type="Proteomes" id="UP000188637"/>
    </source>
</evidence>
<gene>
    <name evidence="1" type="ORF">AN640_01240</name>
</gene>
<evidence type="ECO:0000313" key="1">
    <source>
        <dbReference type="EMBL" id="ONI42289.1"/>
    </source>
</evidence>
<dbReference type="EMBL" id="LJHD01000190">
    <property type="protein sequence ID" value="ONI42289.1"/>
    <property type="molecule type" value="Genomic_DNA"/>
</dbReference>
<name>A0ACC8XFP4_9FIRM</name>
<organism evidence="1 2">
    <name type="scientific">Candidatus Epulonipiscium fishelsonii</name>
    <dbReference type="NCBI Taxonomy" id="77094"/>
    <lineage>
        <taxon>Bacteria</taxon>
        <taxon>Bacillati</taxon>
        <taxon>Bacillota</taxon>
        <taxon>Clostridia</taxon>
        <taxon>Lachnospirales</taxon>
        <taxon>Lachnospiraceae</taxon>
        <taxon>Candidatus Epulonipiscium</taxon>
    </lineage>
</organism>